<keyword evidence="1" id="KW-0547">Nucleotide-binding</keyword>
<protein>
    <recommendedName>
        <fullName evidence="2">Protein kinase domain-containing protein</fullName>
    </recommendedName>
</protein>
<organism evidence="3 4">
    <name type="scientific">Entamoeba invadens IP1</name>
    <dbReference type="NCBI Taxonomy" id="370355"/>
    <lineage>
        <taxon>Eukaryota</taxon>
        <taxon>Amoebozoa</taxon>
        <taxon>Evosea</taxon>
        <taxon>Archamoebae</taxon>
        <taxon>Mastigamoebida</taxon>
        <taxon>Entamoebidae</taxon>
        <taxon>Entamoeba</taxon>
    </lineage>
</organism>
<dbReference type="EMBL" id="KB206596">
    <property type="protein sequence ID" value="ELP89644.1"/>
    <property type="molecule type" value="Genomic_DNA"/>
</dbReference>
<dbReference type="GO" id="GO:0004672">
    <property type="term" value="F:protein kinase activity"/>
    <property type="evidence" value="ECO:0007669"/>
    <property type="project" value="InterPro"/>
</dbReference>
<dbReference type="PANTHER" id="PTHR45756:SF1">
    <property type="entry name" value="PROTEIN KINASE DOMAIN CONTAINING PROTEIN"/>
    <property type="match status" value="1"/>
</dbReference>
<dbReference type="SUPFAM" id="SSF56112">
    <property type="entry name" value="Protein kinase-like (PK-like)"/>
    <property type="match status" value="1"/>
</dbReference>
<dbReference type="Gene3D" id="3.30.200.20">
    <property type="entry name" value="Phosphorylase Kinase, domain 1"/>
    <property type="match status" value="1"/>
</dbReference>
<dbReference type="OrthoDB" id="10051191at2759"/>
<dbReference type="GeneID" id="14888619"/>
<evidence type="ECO:0000256" key="1">
    <source>
        <dbReference type="PROSITE-ProRule" id="PRU10141"/>
    </source>
</evidence>
<dbReference type="InterPro" id="IPR000719">
    <property type="entry name" value="Prot_kinase_dom"/>
</dbReference>
<dbReference type="AlphaFoldDB" id="A0A0A1U5P6"/>
<evidence type="ECO:0000259" key="2">
    <source>
        <dbReference type="PROSITE" id="PS50011"/>
    </source>
</evidence>
<dbReference type="PROSITE" id="PS00107">
    <property type="entry name" value="PROTEIN_KINASE_ATP"/>
    <property type="match status" value="1"/>
</dbReference>
<evidence type="ECO:0000313" key="4">
    <source>
        <dbReference type="Proteomes" id="UP000014680"/>
    </source>
</evidence>
<gene>
    <name evidence="3" type="ORF">EIN_201990</name>
</gene>
<dbReference type="Proteomes" id="UP000014680">
    <property type="component" value="Unassembled WGS sequence"/>
</dbReference>
<reference evidence="3 4" key="1">
    <citation type="submission" date="2012-10" db="EMBL/GenBank/DDBJ databases">
        <authorList>
            <person name="Zafar N."/>
            <person name="Inman J."/>
            <person name="Hall N."/>
            <person name="Lorenzi H."/>
            <person name="Caler E."/>
        </authorList>
    </citation>
    <scope>NUCLEOTIDE SEQUENCE [LARGE SCALE GENOMIC DNA]</scope>
    <source>
        <strain evidence="3 4">IP1</strain>
    </source>
</reference>
<proteinExistence type="predicted"/>
<dbReference type="KEGG" id="eiv:EIN_201990"/>
<sequence>MENLSNTFVVNCKHLSFNENELLVPVDAESRALLCVGNKSKNNLKVQITTKENCDKYTIKTNPQLVTLKKGFVCEFEVFITPHCTLNFNDNFVIVSLDISTDKIVNFDFPFSIETENSTKLNYEEIEEKKKLGEGSFGIVYLGSYRGNTVAIKKMKNATEMDTDSTSQLS</sequence>
<dbReference type="InterPro" id="IPR053215">
    <property type="entry name" value="TKL_Ser/Thr_kinase"/>
</dbReference>
<dbReference type="PANTHER" id="PTHR45756">
    <property type="entry name" value="PALMITOYLTRANSFERASE"/>
    <property type="match status" value="1"/>
</dbReference>
<dbReference type="RefSeq" id="XP_004256415.1">
    <property type="nucleotide sequence ID" value="XM_004256367.1"/>
</dbReference>
<keyword evidence="4" id="KW-1185">Reference proteome</keyword>
<dbReference type="InterPro" id="IPR011009">
    <property type="entry name" value="Kinase-like_dom_sf"/>
</dbReference>
<name>A0A0A1U5P6_ENTIV</name>
<dbReference type="PROSITE" id="PS50011">
    <property type="entry name" value="PROTEIN_KINASE_DOM"/>
    <property type="match status" value="1"/>
</dbReference>
<accession>A0A0A1U5P6</accession>
<feature type="binding site" evidence="1">
    <location>
        <position position="154"/>
    </location>
    <ligand>
        <name>ATP</name>
        <dbReference type="ChEBI" id="CHEBI:30616"/>
    </ligand>
</feature>
<dbReference type="VEuPathDB" id="AmoebaDB:EIN_201990"/>
<feature type="domain" description="Protein kinase" evidence="2">
    <location>
        <begin position="126"/>
        <end position="170"/>
    </location>
</feature>
<dbReference type="InterPro" id="IPR017441">
    <property type="entry name" value="Protein_kinase_ATP_BS"/>
</dbReference>
<keyword evidence="1" id="KW-0067">ATP-binding</keyword>
<dbReference type="GO" id="GO:0005524">
    <property type="term" value="F:ATP binding"/>
    <property type="evidence" value="ECO:0007669"/>
    <property type="project" value="UniProtKB-UniRule"/>
</dbReference>
<evidence type="ECO:0000313" key="3">
    <source>
        <dbReference type="EMBL" id="ELP89644.1"/>
    </source>
</evidence>